<comment type="caution">
    <text evidence="1">The sequence shown here is derived from an EMBL/GenBank/DDBJ whole genome shotgun (WGS) entry which is preliminary data.</text>
</comment>
<protein>
    <submittedName>
        <fullName evidence="1">Uncharacterized protein</fullName>
    </submittedName>
</protein>
<evidence type="ECO:0000313" key="2">
    <source>
        <dbReference type="Proteomes" id="UP001054945"/>
    </source>
</evidence>
<evidence type="ECO:0000313" key="1">
    <source>
        <dbReference type="EMBL" id="GIY47996.1"/>
    </source>
</evidence>
<name>A0AAV4TRD0_CAEEX</name>
<organism evidence="1 2">
    <name type="scientific">Caerostris extrusa</name>
    <name type="common">Bark spider</name>
    <name type="synonym">Caerostris bankana</name>
    <dbReference type="NCBI Taxonomy" id="172846"/>
    <lineage>
        <taxon>Eukaryota</taxon>
        <taxon>Metazoa</taxon>
        <taxon>Ecdysozoa</taxon>
        <taxon>Arthropoda</taxon>
        <taxon>Chelicerata</taxon>
        <taxon>Arachnida</taxon>
        <taxon>Araneae</taxon>
        <taxon>Araneomorphae</taxon>
        <taxon>Entelegynae</taxon>
        <taxon>Araneoidea</taxon>
        <taxon>Araneidae</taxon>
        <taxon>Caerostris</taxon>
    </lineage>
</organism>
<reference evidence="1 2" key="1">
    <citation type="submission" date="2021-06" db="EMBL/GenBank/DDBJ databases">
        <title>Caerostris extrusa draft genome.</title>
        <authorList>
            <person name="Kono N."/>
            <person name="Arakawa K."/>
        </authorList>
    </citation>
    <scope>NUCLEOTIDE SEQUENCE [LARGE SCALE GENOMIC DNA]</scope>
</reference>
<proteinExistence type="predicted"/>
<sequence length="73" mass="7952">MGFLRGRFSRGVESGLRAFGNCIGEKWKIRLGSAEGGGGASLMLDNYLPRVPFHSAADDIGNFRVDVRQNLLP</sequence>
<accession>A0AAV4TRD0</accession>
<dbReference type="AlphaFoldDB" id="A0AAV4TRD0"/>
<dbReference type="EMBL" id="BPLR01011656">
    <property type="protein sequence ID" value="GIY47996.1"/>
    <property type="molecule type" value="Genomic_DNA"/>
</dbReference>
<gene>
    <name evidence="1" type="ORF">CEXT_780731</name>
</gene>
<dbReference type="Proteomes" id="UP001054945">
    <property type="component" value="Unassembled WGS sequence"/>
</dbReference>
<keyword evidence="2" id="KW-1185">Reference proteome</keyword>